<evidence type="ECO:0000313" key="4">
    <source>
        <dbReference type="Proteomes" id="UP000590511"/>
    </source>
</evidence>
<sequence>MSVPVSTKPEDRPALDLFHGYALASAIAALEMADELSALEKGGITLASLEGRDPLLVATLRYLCHRGVLRESGERFTLTDYGARVYADRGFLVWLVGGYGEPMRRIDAFLQRSMRYGSDVTRDGRWVAGGTAMMARTDVVPQVMETLAKISFGTVLDLGSGNARFLMAVCDRFGARGIGVDVDHAAHAAAGEAVAANHMQDRIELVRADVRALDEIPGIDKVDLVVTFYLLHEILAGGRDALLGYLTGLAARLPAGAKLLVGEIEPPIDGEPGQPFTPEFTYVHALVRQTLLPADGWRDVLTEGGFDVREIVRCRVPGGILLLCEKHEPVSRSR</sequence>
<dbReference type="Proteomes" id="UP000631312">
    <property type="component" value="Unassembled WGS sequence"/>
</dbReference>
<dbReference type="AlphaFoldDB" id="A0A7W7MJ34"/>
<comment type="caution">
    <text evidence="3">The sequence shown here is derived from an EMBL/GenBank/DDBJ whole genome shotgun (WGS) entry which is preliminary data.</text>
</comment>
<evidence type="ECO:0000313" key="2">
    <source>
        <dbReference type="EMBL" id="GIE45413.1"/>
    </source>
</evidence>
<dbReference type="GO" id="GO:0032259">
    <property type="term" value="P:methylation"/>
    <property type="evidence" value="ECO:0007669"/>
    <property type="project" value="UniProtKB-KW"/>
</dbReference>
<protein>
    <submittedName>
        <fullName evidence="3">SAM-dependent methyltransferase</fullName>
    </submittedName>
</protein>
<proteinExistence type="predicted"/>
<dbReference type="Pfam" id="PF13649">
    <property type="entry name" value="Methyltransf_25"/>
    <property type="match status" value="1"/>
</dbReference>
<feature type="domain" description="Methyltransferase" evidence="1">
    <location>
        <begin position="155"/>
        <end position="234"/>
    </location>
</feature>
<keyword evidence="3" id="KW-0489">Methyltransferase</keyword>
<dbReference type="EMBL" id="JACHNC010000001">
    <property type="protein sequence ID" value="MBB4752222.1"/>
    <property type="molecule type" value="Genomic_DNA"/>
</dbReference>
<keyword evidence="3" id="KW-0808">Transferase</keyword>
<dbReference type="Gene3D" id="3.40.50.150">
    <property type="entry name" value="Vaccinia Virus protein VP39"/>
    <property type="match status" value="1"/>
</dbReference>
<dbReference type="EMBL" id="BOMP01000162">
    <property type="protein sequence ID" value="GIE45413.1"/>
    <property type="molecule type" value="Genomic_DNA"/>
</dbReference>
<evidence type="ECO:0000313" key="5">
    <source>
        <dbReference type="Proteomes" id="UP000631312"/>
    </source>
</evidence>
<accession>A0A7W7MJ34</accession>
<dbReference type="SUPFAM" id="SSF53335">
    <property type="entry name" value="S-adenosyl-L-methionine-dependent methyltransferases"/>
    <property type="match status" value="1"/>
</dbReference>
<organism evidence="3 4">
    <name type="scientific">Actinoplanes lobatus</name>
    <dbReference type="NCBI Taxonomy" id="113568"/>
    <lineage>
        <taxon>Bacteria</taxon>
        <taxon>Bacillati</taxon>
        <taxon>Actinomycetota</taxon>
        <taxon>Actinomycetes</taxon>
        <taxon>Micromonosporales</taxon>
        <taxon>Micromonosporaceae</taxon>
        <taxon>Actinoplanes</taxon>
    </lineage>
</organism>
<keyword evidence="5" id="KW-1185">Reference proteome</keyword>
<evidence type="ECO:0000259" key="1">
    <source>
        <dbReference type="Pfam" id="PF13649"/>
    </source>
</evidence>
<dbReference type="InterPro" id="IPR041698">
    <property type="entry name" value="Methyltransf_25"/>
</dbReference>
<dbReference type="InterPro" id="IPR029063">
    <property type="entry name" value="SAM-dependent_MTases_sf"/>
</dbReference>
<dbReference type="GO" id="GO:0008168">
    <property type="term" value="F:methyltransferase activity"/>
    <property type="evidence" value="ECO:0007669"/>
    <property type="project" value="UniProtKB-KW"/>
</dbReference>
<dbReference type="Proteomes" id="UP000590511">
    <property type="component" value="Unassembled WGS sequence"/>
</dbReference>
<reference evidence="3 4" key="1">
    <citation type="submission" date="2020-08" db="EMBL/GenBank/DDBJ databases">
        <title>Sequencing the genomes of 1000 actinobacteria strains.</title>
        <authorList>
            <person name="Klenk H.-P."/>
        </authorList>
    </citation>
    <scope>NUCLEOTIDE SEQUENCE [LARGE SCALE GENOMIC DNA]</scope>
    <source>
        <strain evidence="3 4">DSM 43150</strain>
    </source>
</reference>
<evidence type="ECO:0000313" key="3">
    <source>
        <dbReference type="EMBL" id="MBB4752222.1"/>
    </source>
</evidence>
<gene>
    <name evidence="2" type="ORF">Alo02nite_83110</name>
    <name evidence="3" type="ORF">BJ964_006383</name>
</gene>
<dbReference type="RefSeq" id="WP_189638298.1">
    <property type="nucleotide sequence ID" value="NZ_BOMP01000162.1"/>
</dbReference>
<name>A0A7W7MJ34_9ACTN</name>
<reference evidence="2 5" key="2">
    <citation type="submission" date="2021-01" db="EMBL/GenBank/DDBJ databases">
        <title>Whole genome shotgun sequence of Actinoplanes lobatus NBRC 12513.</title>
        <authorList>
            <person name="Komaki H."/>
            <person name="Tamura T."/>
        </authorList>
    </citation>
    <scope>NUCLEOTIDE SEQUENCE [LARGE SCALE GENOMIC DNA]</scope>
    <source>
        <strain evidence="2 5">NBRC 12513</strain>
    </source>
</reference>